<name>A0A2T0BSU5_9CLOT</name>
<dbReference type="PANTHER" id="PTHR30032:SF8">
    <property type="entry name" value="GERMINATION-SPECIFIC N-ACETYLMURAMOYL-L-ALANINE AMIDASE"/>
    <property type="match status" value="1"/>
</dbReference>
<gene>
    <name evidence="3" type="primary">lytB_1</name>
    <name evidence="3" type="ORF">CLLU_00510</name>
</gene>
<dbReference type="Proteomes" id="UP000237798">
    <property type="component" value="Unassembled WGS sequence"/>
</dbReference>
<evidence type="ECO:0000313" key="4">
    <source>
        <dbReference type="Proteomes" id="UP000237798"/>
    </source>
</evidence>
<evidence type="ECO:0000313" key="3">
    <source>
        <dbReference type="EMBL" id="PRR86885.1"/>
    </source>
</evidence>
<dbReference type="InterPro" id="IPR007253">
    <property type="entry name" value="Cell_wall-bd_2"/>
</dbReference>
<comment type="caution">
    <text evidence="3">The sequence shown here is derived from an EMBL/GenBank/DDBJ whole genome shotgun (WGS) entry which is preliminary data.</text>
</comment>
<dbReference type="OrthoDB" id="1892132at2"/>
<reference evidence="3 4" key="1">
    <citation type="submission" date="2018-03" db="EMBL/GenBank/DDBJ databases">
        <title>Genome sequence of Clostridium luticellarii DSM 29923.</title>
        <authorList>
            <person name="Poehlein A."/>
            <person name="Daniel R."/>
        </authorList>
    </citation>
    <scope>NUCLEOTIDE SEQUENCE [LARGE SCALE GENOMIC DNA]</scope>
    <source>
        <strain evidence="3 4">DSM 29923</strain>
    </source>
</reference>
<evidence type="ECO:0000256" key="2">
    <source>
        <dbReference type="SAM" id="SignalP"/>
    </source>
</evidence>
<dbReference type="PANTHER" id="PTHR30032">
    <property type="entry name" value="N-ACETYLMURAMOYL-L-ALANINE AMIDASE-RELATED"/>
    <property type="match status" value="1"/>
</dbReference>
<keyword evidence="2" id="KW-0732">Signal</keyword>
<evidence type="ECO:0000256" key="1">
    <source>
        <dbReference type="SAM" id="MobiDB-lite"/>
    </source>
</evidence>
<dbReference type="Gene3D" id="3.40.50.12090">
    <property type="match status" value="2"/>
</dbReference>
<protein>
    <submittedName>
        <fullName evidence="3">Amidase enhancer</fullName>
    </submittedName>
</protein>
<dbReference type="InterPro" id="IPR051922">
    <property type="entry name" value="Bact_Sporulation_Assoc"/>
</dbReference>
<dbReference type="RefSeq" id="WP_158255864.1">
    <property type="nucleotide sequence ID" value="NZ_JALCPJ010000031.1"/>
</dbReference>
<sequence>MRLKKIAVVFAIIYAITSQGFIFTANAASADVSQRIGGKDRYETSADVSNFGWKDGSDYVVLANGQIYADALCSVPLAKKNNAPVLLTEPDRLSDSVKNELERLKVKHILIIGGEGVISNNVVDSVNSLDNKPEIKRIGGKDRFETSVKVAQELGGADKIAVTYGYNYADALSMSSIAAVKGMPILLTDKDNIPDSVQNYINNTKPSTSYILGLEGVVSKGVENSINKSLSTTSIRLGGSDRFSTNIKILKQFEEDIDFNNIFVAAGDGPVGNEFADALSGSALAAQKNSPILLVYNKLPSESESYIKGKITKDSREIAIGGESVLPNSIIESIAGYIQDKNDAKPGNPGGNDSSDDSDNHEEIPVVNVEGNDVTITYTDSNIKAGSATVEIYSYGTKNYKYIDQDYNPDGSCEFKFTLDKGSYSGQLNVNGTKINIPEFDVD</sequence>
<organism evidence="3 4">
    <name type="scientific">Clostridium luticellarii</name>
    <dbReference type="NCBI Taxonomy" id="1691940"/>
    <lineage>
        <taxon>Bacteria</taxon>
        <taxon>Bacillati</taxon>
        <taxon>Bacillota</taxon>
        <taxon>Clostridia</taxon>
        <taxon>Eubacteriales</taxon>
        <taxon>Clostridiaceae</taxon>
        <taxon>Clostridium</taxon>
    </lineage>
</organism>
<dbReference type="AlphaFoldDB" id="A0A2T0BSU5"/>
<dbReference type="Pfam" id="PF04122">
    <property type="entry name" value="CW_binding_2"/>
    <property type="match status" value="3"/>
</dbReference>
<accession>A0A2T0BSU5</accession>
<proteinExistence type="predicted"/>
<dbReference type="EMBL" id="PVXP01000001">
    <property type="protein sequence ID" value="PRR86885.1"/>
    <property type="molecule type" value="Genomic_DNA"/>
</dbReference>
<feature type="region of interest" description="Disordered" evidence="1">
    <location>
        <begin position="341"/>
        <end position="362"/>
    </location>
</feature>
<keyword evidence="4" id="KW-1185">Reference proteome</keyword>
<feature type="chain" id="PRO_5015585779" evidence="2">
    <location>
        <begin position="28"/>
        <end position="443"/>
    </location>
</feature>
<feature type="signal peptide" evidence="2">
    <location>
        <begin position="1"/>
        <end position="27"/>
    </location>
</feature>